<feature type="compositionally biased region" description="Pro residues" evidence="1">
    <location>
        <begin position="378"/>
        <end position="388"/>
    </location>
</feature>
<evidence type="ECO:0000313" key="3">
    <source>
        <dbReference type="EMBL" id="KAK7018002.1"/>
    </source>
</evidence>
<feature type="compositionally biased region" description="Low complexity" evidence="1">
    <location>
        <begin position="482"/>
        <end position="495"/>
    </location>
</feature>
<dbReference type="CDD" id="cd12087">
    <property type="entry name" value="TM_EGFR-like"/>
    <property type="match status" value="1"/>
</dbReference>
<sequence>MSSMLCLVLELWSTFVVLLLCIVIPLLVDDTAAQVAIPSTWRKPTVDISRQQSIDIAAAALDKAYDEIVPDDKNPDFNMILAEFDIATNQTRYRDKVANYFLTALAYVAYKDPTFLNLAKDAWDSNNNYVLSSTGVPPAFQSTSDSQVEDALDNHRKCPNAVDLSGGLMYHPRVDMVTSTNALSGLLAQITQNDTYLNAAQQSARLFLSQLYDDDSLFWWQVTLNMSDPCATPIIKRKESWNTGYTLEALAILSSIRQNETINERLTASLSASSHYDPWYDSTDRGILDQTAAIDIVRGFATVLARKESYSSDVSSYVGAYLAVQYNAVLDEATTEGTNIYGNSWIGPPNSTYSVDSQLAAARVLIAGIGLASQPTSLSPPSPSPPSPAETSSPEVKTSHVGAIVGGVLGGLFLIALVVVGTLFIIRRRQHTMSQSTEAIQVFSGSVGSLSAAKPQQSEKRQGRGHIVNPIYPHTHPRSEASTDLSSGSSRSESSTVDLVPMLNQGLQGERWDREEPPPGYSN</sequence>
<comment type="caution">
    <text evidence="3">The sequence shown here is derived from an EMBL/GenBank/DDBJ whole genome shotgun (WGS) entry which is preliminary data.</text>
</comment>
<dbReference type="EMBL" id="JAYKXP010000236">
    <property type="protein sequence ID" value="KAK7018002.1"/>
    <property type="molecule type" value="Genomic_DNA"/>
</dbReference>
<gene>
    <name evidence="3" type="ORF">VNI00_018457</name>
</gene>
<keyword evidence="2" id="KW-0812">Transmembrane</keyword>
<feature type="transmembrane region" description="Helical" evidence="2">
    <location>
        <begin position="7"/>
        <end position="28"/>
    </location>
</feature>
<evidence type="ECO:0000256" key="1">
    <source>
        <dbReference type="SAM" id="MobiDB-lite"/>
    </source>
</evidence>
<accession>A0AAW0B0P5</accession>
<name>A0AAW0B0P5_9AGAR</name>
<reference evidence="3 4" key="1">
    <citation type="submission" date="2024-01" db="EMBL/GenBank/DDBJ databases">
        <title>A draft genome for a cacao thread blight-causing isolate of Paramarasmius palmivorus.</title>
        <authorList>
            <person name="Baruah I.K."/>
            <person name="Bukari Y."/>
            <person name="Amoako-Attah I."/>
            <person name="Meinhardt L.W."/>
            <person name="Bailey B.A."/>
            <person name="Cohen S.P."/>
        </authorList>
    </citation>
    <scope>NUCLEOTIDE SEQUENCE [LARGE SCALE GENOMIC DNA]</scope>
    <source>
        <strain evidence="3 4">GH-12</strain>
    </source>
</reference>
<feature type="region of interest" description="Disordered" evidence="1">
    <location>
        <begin position="451"/>
        <end position="523"/>
    </location>
</feature>
<dbReference type="GO" id="GO:0005975">
    <property type="term" value="P:carbohydrate metabolic process"/>
    <property type="evidence" value="ECO:0007669"/>
    <property type="project" value="InterPro"/>
</dbReference>
<dbReference type="InterPro" id="IPR008928">
    <property type="entry name" value="6-hairpin_glycosidase_sf"/>
</dbReference>
<keyword evidence="2" id="KW-0472">Membrane</keyword>
<organism evidence="3 4">
    <name type="scientific">Paramarasmius palmivorus</name>
    <dbReference type="NCBI Taxonomy" id="297713"/>
    <lineage>
        <taxon>Eukaryota</taxon>
        <taxon>Fungi</taxon>
        <taxon>Dikarya</taxon>
        <taxon>Basidiomycota</taxon>
        <taxon>Agaricomycotina</taxon>
        <taxon>Agaricomycetes</taxon>
        <taxon>Agaricomycetidae</taxon>
        <taxon>Agaricales</taxon>
        <taxon>Marasmiineae</taxon>
        <taxon>Marasmiaceae</taxon>
        <taxon>Paramarasmius</taxon>
    </lineage>
</organism>
<dbReference type="Proteomes" id="UP001383192">
    <property type="component" value="Unassembled WGS sequence"/>
</dbReference>
<evidence type="ECO:0000313" key="4">
    <source>
        <dbReference type="Proteomes" id="UP001383192"/>
    </source>
</evidence>
<keyword evidence="4" id="KW-1185">Reference proteome</keyword>
<dbReference type="AlphaFoldDB" id="A0AAW0B0P5"/>
<dbReference type="Gene3D" id="1.50.10.20">
    <property type="match status" value="1"/>
</dbReference>
<keyword evidence="2" id="KW-1133">Transmembrane helix</keyword>
<dbReference type="SUPFAM" id="SSF48208">
    <property type="entry name" value="Six-hairpin glycosidases"/>
    <property type="match status" value="1"/>
</dbReference>
<feature type="region of interest" description="Disordered" evidence="1">
    <location>
        <begin position="375"/>
        <end position="395"/>
    </location>
</feature>
<feature type="transmembrane region" description="Helical" evidence="2">
    <location>
        <begin position="401"/>
        <end position="426"/>
    </location>
</feature>
<evidence type="ECO:0000256" key="2">
    <source>
        <dbReference type="SAM" id="Phobius"/>
    </source>
</evidence>
<proteinExistence type="predicted"/>
<protein>
    <recommendedName>
        <fullName evidence="5">Glycoside hydrolase family 76 protein</fullName>
    </recommendedName>
</protein>
<evidence type="ECO:0008006" key="5">
    <source>
        <dbReference type="Google" id="ProtNLM"/>
    </source>
</evidence>